<accession>A0A0H5RGL0</accession>
<dbReference type="InterPro" id="IPR036390">
    <property type="entry name" value="WH_DNA-bd_sf"/>
</dbReference>
<protein>
    <recommendedName>
        <fullName evidence="6">DDRGK domain-containing protein 1</fullName>
    </recommendedName>
</protein>
<dbReference type="PANTHER" id="PTHR48176:SF1">
    <property type="entry name" value="DDRGK DOMAIN-CONTAINING PROTEIN 1"/>
    <property type="match status" value="1"/>
</dbReference>
<dbReference type="PANTHER" id="PTHR48176">
    <property type="entry name" value="DDRGK DOMAIN-CONTAINING PROTEIN 1"/>
    <property type="match status" value="1"/>
</dbReference>
<proteinExistence type="predicted"/>
<evidence type="ECO:0000256" key="1">
    <source>
        <dbReference type="ARBA" id="ARBA00004167"/>
    </source>
</evidence>
<keyword evidence="4" id="KW-0472">Membrane</keyword>
<dbReference type="GO" id="GO:0044389">
    <property type="term" value="F:ubiquitin-like protein ligase binding"/>
    <property type="evidence" value="ECO:0007669"/>
    <property type="project" value="TreeGrafter"/>
</dbReference>
<dbReference type="SUPFAM" id="SSF46785">
    <property type="entry name" value="Winged helix' DNA-binding domain"/>
    <property type="match status" value="1"/>
</dbReference>
<evidence type="ECO:0000256" key="3">
    <source>
        <dbReference type="ARBA" id="ARBA00022989"/>
    </source>
</evidence>
<dbReference type="InterPro" id="IPR050899">
    <property type="entry name" value="DDRGK_domain-containing"/>
</dbReference>
<evidence type="ECO:0000256" key="4">
    <source>
        <dbReference type="ARBA" id="ARBA00023136"/>
    </source>
</evidence>
<dbReference type="SMART" id="SM01128">
    <property type="entry name" value="DDRGK"/>
    <property type="match status" value="1"/>
</dbReference>
<dbReference type="Gene3D" id="1.10.10.10">
    <property type="entry name" value="Winged helix-like DNA-binding domain superfamily/Winged helix DNA-binding domain"/>
    <property type="match status" value="1"/>
</dbReference>
<dbReference type="Pfam" id="PF09756">
    <property type="entry name" value="DDRGK"/>
    <property type="match status" value="1"/>
</dbReference>
<evidence type="ECO:0000256" key="2">
    <source>
        <dbReference type="ARBA" id="ARBA00022692"/>
    </source>
</evidence>
<keyword evidence="2" id="KW-0812">Transmembrane</keyword>
<reference evidence="5" key="1">
    <citation type="submission" date="2015-04" db="EMBL/GenBank/DDBJ databases">
        <title>The genome sequence of the plant pathogenic Rhizarian Plasmodiophora brassicae reveals insights in its biotrophic life cycle and the origin of chitin synthesis.</title>
        <authorList>
            <person name="Schwelm A."/>
            <person name="Fogelqvist J."/>
            <person name="Knaust A."/>
            <person name="Julke S."/>
            <person name="Lilja T."/>
            <person name="Dhandapani V."/>
            <person name="Bonilla-Rosso G."/>
            <person name="Karlsson M."/>
            <person name="Shevchenko A."/>
            <person name="Choi S.R."/>
            <person name="Kim H.G."/>
            <person name="Park J.Y."/>
            <person name="Lim Y.P."/>
            <person name="Ludwig-Muller J."/>
            <person name="Dixelius C."/>
        </authorList>
    </citation>
    <scope>NUCLEOTIDE SEQUENCE</scope>
    <source>
        <tissue evidence="5">Potato root galls</tissue>
    </source>
</reference>
<dbReference type="EMBL" id="HACM01012260">
    <property type="protein sequence ID" value="CRZ12702.1"/>
    <property type="molecule type" value="Transcribed_RNA"/>
</dbReference>
<dbReference type="InterPro" id="IPR036388">
    <property type="entry name" value="WH-like_DNA-bd_sf"/>
</dbReference>
<comment type="subcellular location">
    <subcellularLocation>
        <location evidence="1">Membrane</location>
        <topology evidence="1">Single-pass membrane protein</topology>
    </subcellularLocation>
</comment>
<evidence type="ECO:0008006" key="6">
    <source>
        <dbReference type="Google" id="ProtNLM"/>
    </source>
</evidence>
<organism evidence="5">
    <name type="scientific">Spongospora subterranea</name>
    <dbReference type="NCBI Taxonomy" id="70186"/>
    <lineage>
        <taxon>Eukaryota</taxon>
        <taxon>Sar</taxon>
        <taxon>Rhizaria</taxon>
        <taxon>Endomyxa</taxon>
        <taxon>Phytomyxea</taxon>
        <taxon>Plasmodiophorida</taxon>
        <taxon>Plasmodiophoridae</taxon>
        <taxon>Spongospora</taxon>
    </lineage>
</organism>
<evidence type="ECO:0000313" key="5">
    <source>
        <dbReference type="EMBL" id="CRZ12702.1"/>
    </source>
</evidence>
<feature type="non-terminal residue" evidence="5">
    <location>
        <position position="1"/>
    </location>
</feature>
<keyword evidence="3" id="KW-1133">Transmembrane helix</keyword>
<feature type="non-terminal residue" evidence="5">
    <location>
        <position position="103"/>
    </location>
</feature>
<sequence>QWKDLIVEEEKGVAEESDSATSEGIVESFVQDIKDRKMVALEDLAVRFNMGSAQECLDRVHVLESEGRLSGILDDRGKYVYISAEKFDEVAKFITEKGRVNLK</sequence>
<dbReference type="InterPro" id="IPR019153">
    <property type="entry name" value="DDRGK_dom-contain"/>
</dbReference>
<name>A0A0H5RGL0_9EUKA</name>
<dbReference type="AlphaFoldDB" id="A0A0H5RGL0"/>
<dbReference type="GO" id="GO:0016020">
    <property type="term" value="C:membrane"/>
    <property type="evidence" value="ECO:0007669"/>
    <property type="project" value="UniProtKB-SubCell"/>
</dbReference>